<dbReference type="PANTHER" id="PTHR43575:SF1">
    <property type="entry name" value="PROTEIN ABCI7, CHLOROPLASTIC"/>
    <property type="match status" value="1"/>
</dbReference>
<dbReference type="HOGENOM" id="CLU_026231_6_0_11"/>
<evidence type="ECO:0000259" key="2">
    <source>
        <dbReference type="Pfam" id="PF01458"/>
    </source>
</evidence>
<dbReference type="Proteomes" id="UP000019222">
    <property type="component" value="Chromosome"/>
</dbReference>
<gene>
    <name evidence="3" type="ORF">B843_07335</name>
</gene>
<evidence type="ECO:0000313" key="3">
    <source>
        <dbReference type="EMBL" id="AHI22852.1"/>
    </source>
</evidence>
<dbReference type="InterPro" id="IPR011542">
    <property type="entry name" value="SUF_FeS_clus_asmbl_SufD"/>
</dbReference>
<reference evidence="3 4" key="1">
    <citation type="submission" date="2013-02" db="EMBL/GenBank/DDBJ databases">
        <title>The complete genome sequence of Corynebacterium vitaeruminis DSM 20294.</title>
        <authorList>
            <person name="Ruckert C."/>
            <person name="Albersmeier A."/>
            <person name="Kalinowski J."/>
        </authorList>
    </citation>
    <scope>NUCLEOTIDE SEQUENCE [LARGE SCALE GENOMIC DNA]</scope>
    <source>
        <strain evidence="4">ATCC 10234</strain>
    </source>
</reference>
<dbReference type="InterPro" id="IPR055346">
    <property type="entry name" value="Fe-S_cluster_assembly_SufBD"/>
</dbReference>
<protein>
    <submittedName>
        <fullName evidence="3">FeS assembly protein SufD</fullName>
    </submittedName>
</protein>
<dbReference type="PATRIC" id="fig|1224164.3.peg.1471"/>
<dbReference type="SUPFAM" id="SSF101960">
    <property type="entry name" value="Stabilizer of iron transporter SufD"/>
    <property type="match status" value="1"/>
</dbReference>
<dbReference type="Pfam" id="PF01458">
    <property type="entry name" value="SUFBD_core"/>
    <property type="match status" value="1"/>
</dbReference>
<dbReference type="AlphaFoldDB" id="W5Y0V2"/>
<sequence length="396" mass="42736">MTSALKQNSTVHNTKGDLFRSFDVADFAEPHFKDEVWRFMPLRRLRGLGDGSFAPATTPDVTITVPEGAQGVTTDVLPLDDPRVGRTGAPIDRVGAQAFTAAQAARFVSFAKDSVNAEPVLVSVKGRGEGVTSFGHLVIEVEAGADAVVDLRYTGSGTHADNVEFVIGHNAKLTVIVDASWADDAVHLSGQQAVLGRDATLRHTTAVFGGEIVRLVPRVQFTAPGGDAELLGVYFADDGQFFEQRLLVDHSVPNCRSNVLYKGALQAIPGSDKPDAHTVWVGDVLIRHDAQGTDTYEANRNLVLTEGARADAVPNLEIETGEIVGAGHAATVGRFDDEQEFYLMSRGIPPEEARRLIVRGFFSEVIGRIPVESIREELENRVSAELETLRAQQATN</sequence>
<evidence type="ECO:0000256" key="1">
    <source>
        <dbReference type="ARBA" id="ARBA00043967"/>
    </source>
</evidence>
<dbReference type="InterPro" id="IPR037284">
    <property type="entry name" value="SUF_FeS_clus_asmbl_SufBD_sf"/>
</dbReference>
<dbReference type="NCBIfam" id="TIGR01981">
    <property type="entry name" value="sufD"/>
    <property type="match status" value="1"/>
</dbReference>
<dbReference type="RefSeq" id="WP_025252872.1">
    <property type="nucleotide sequence ID" value="NZ_CP004353.1"/>
</dbReference>
<organism evidence="3 4">
    <name type="scientific">Corynebacterium vitaeruminis DSM 20294</name>
    <dbReference type="NCBI Taxonomy" id="1224164"/>
    <lineage>
        <taxon>Bacteria</taxon>
        <taxon>Bacillati</taxon>
        <taxon>Actinomycetota</taxon>
        <taxon>Actinomycetes</taxon>
        <taxon>Mycobacteriales</taxon>
        <taxon>Corynebacteriaceae</taxon>
        <taxon>Corynebacterium</taxon>
    </lineage>
</organism>
<dbReference type="STRING" id="1224164.B843_07335"/>
<feature type="domain" description="SUF system FeS cluster assembly SufBD core" evidence="2">
    <location>
        <begin position="128"/>
        <end position="361"/>
    </location>
</feature>
<dbReference type="InterPro" id="IPR000825">
    <property type="entry name" value="SUF_FeS_clus_asmbl_SufBD_core"/>
</dbReference>
<comment type="similarity">
    <text evidence="1">Belongs to the iron-sulfur cluster assembly SufBD family.</text>
</comment>
<dbReference type="GO" id="GO:0016226">
    <property type="term" value="P:iron-sulfur cluster assembly"/>
    <property type="evidence" value="ECO:0007669"/>
    <property type="project" value="InterPro"/>
</dbReference>
<evidence type="ECO:0000313" key="4">
    <source>
        <dbReference type="Proteomes" id="UP000019222"/>
    </source>
</evidence>
<dbReference type="PANTHER" id="PTHR43575">
    <property type="entry name" value="PROTEIN ABCI7, CHLOROPLASTIC"/>
    <property type="match status" value="1"/>
</dbReference>
<dbReference type="EMBL" id="CP004353">
    <property type="protein sequence ID" value="AHI22852.1"/>
    <property type="molecule type" value="Genomic_DNA"/>
</dbReference>
<name>W5Y0V2_9CORY</name>
<dbReference type="KEGG" id="cvt:B843_07335"/>
<dbReference type="eggNOG" id="COG0719">
    <property type="taxonomic scope" value="Bacteria"/>
</dbReference>
<keyword evidence="4" id="KW-1185">Reference proteome</keyword>
<proteinExistence type="inferred from homology"/>
<accession>W5Y0V2</accession>